<dbReference type="SMART" id="SM00387">
    <property type="entry name" value="HATPase_c"/>
    <property type="match status" value="1"/>
</dbReference>
<dbReference type="CDD" id="cd00082">
    <property type="entry name" value="HisKA"/>
    <property type="match status" value="1"/>
</dbReference>
<dbReference type="SMART" id="SM00388">
    <property type="entry name" value="HisKA"/>
    <property type="match status" value="1"/>
</dbReference>
<keyword evidence="6" id="KW-0808">Transferase</keyword>
<feature type="domain" description="Histidine kinase" evidence="13">
    <location>
        <begin position="125"/>
        <end position="335"/>
    </location>
</feature>
<dbReference type="EMBL" id="AP012200">
    <property type="protein sequence ID" value="BAK21180.1"/>
    <property type="molecule type" value="Genomic_DNA"/>
</dbReference>
<dbReference type="PANTHER" id="PTHR45453:SF2">
    <property type="entry name" value="HISTIDINE KINASE"/>
    <property type="match status" value="1"/>
</dbReference>
<dbReference type="GO" id="GO:0005886">
    <property type="term" value="C:plasma membrane"/>
    <property type="evidence" value="ECO:0007669"/>
    <property type="project" value="UniProtKB-SubCell"/>
</dbReference>
<evidence type="ECO:0000256" key="7">
    <source>
        <dbReference type="ARBA" id="ARBA00022692"/>
    </source>
</evidence>
<keyword evidence="9 12" id="KW-1133">Transmembrane helix</keyword>
<dbReference type="Proteomes" id="UP000008456">
    <property type="component" value="Chromosome"/>
</dbReference>
<dbReference type="GO" id="GO:0000155">
    <property type="term" value="F:phosphorelay sensor kinase activity"/>
    <property type="evidence" value="ECO:0007669"/>
    <property type="project" value="InterPro"/>
</dbReference>
<evidence type="ECO:0000313" key="14">
    <source>
        <dbReference type="EMBL" id="BAK21180.1"/>
    </source>
</evidence>
<evidence type="ECO:0000256" key="8">
    <source>
        <dbReference type="ARBA" id="ARBA00022777"/>
    </source>
</evidence>
<keyword evidence="8 14" id="KW-0418">Kinase</keyword>
<protein>
    <recommendedName>
        <fullName evidence="3">histidine kinase</fullName>
        <ecNumber evidence="3">2.7.13.3</ecNumber>
    </recommendedName>
</protein>
<dbReference type="InterPro" id="IPR004358">
    <property type="entry name" value="Sig_transdc_His_kin-like_C"/>
</dbReference>
<evidence type="ECO:0000256" key="2">
    <source>
        <dbReference type="ARBA" id="ARBA00004651"/>
    </source>
</evidence>
<keyword evidence="4" id="KW-1003">Cell membrane</keyword>
<feature type="transmembrane region" description="Helical" evidence="12">
    <location>
        <begin position="43"/>
        <end position="62"/>
    </location>
</feature>
<sequence length="344" mass="40479">MNGWKYLKDHWLFLVSWLFFILLTSFILWLSPTTNFDFSTMSYLFLLSGLFLGVFLVIGYSLKIRWWKVFDTKEQPPSLQEYLTIATKEEEKIIQAYINDLLLEYQQTMQQFINNQQEQKEYIDTWVHEIKVPLSAVMLILQSVEEEIPEKKYYQLENELKKIEEYVEQVLYYARLDNFSKDYLVQEYSLKTIVQSVVRNQMNYFIQKNIQFSIIGEDQMVLTDTKWVTFIFQQLLSNALKYTPNAGKIIVEIDHKHSVICLSLKDTGIGIPIEDQRRIFDKGFTGKNGRLGKQHSTGLGLYLAKNLAEKLGHQLTVESTVGEGTTMKLFFPFLSYFGEDRKNF</sequence>
<organism evidence="14 15">
    <name type="scientific">Melissococcus plutonius (strain ATCC 35311 / DSM 29964 / CIP 104052 / LMG 20360 / NCIMB 702443)</name>
    <dbReference type="NCBI Taxonomy" id="940190"/>
    <lineage>
        <taxon>Bacteria</taxon>
        <taxon>Bacillati</taxon>
        <taxon>Bacillota</taxon>
        <taxon>Bacilli</taxon>
        <taxon>Lactobacillales</taxon>
        <taxon>Enterococcaceae</taxon>
        <taxon>Melissococcus</taxon>
    </lineage>
</organism>
<dbReference type="EC" id="2.7.13.3" evidence="3"/>
<dbReference type="Gene3D" id="3.30.565.10">
    <property type="entry name" value="Histidine kinase-like ATPase, C-terminal domain"/>
    <property type="match status" value="1"/>
</dbReference>
<proteinExistence type="predicted"/>
<dbReference type="Pfam" id="PF02518">
    <property type="entry name" value="HATPase_c"/>
    <property type="match status" value="1"/>
</dbReference>
<dbReference type="InterPro" id="IPR036097">
    <property type="entry name" value="HisK_dim/P_sf"/>
</dbReference>
<accession>F3Y9K2</accession>
<evidence type="ECO:0000256" key="5">
    <source>
        <dbReference type="ARBA" id="ARBA00022553"/>
    </source>
</evidence>
<dbReference type="GO" id="GO:0004721">
    <property type="term" value="F:phosphoprotein phosphatase activity"/>
    <property type="evidence" value="ECO:0007669"/>
    <property type="project" value="TreeGrafter"/>
</dbReference>
<evidence type="ECO:0000256" key="1">
    <source>
        <dbReference type="ARBA" id="ARBA00000085"/>
    </source>
</evidence>
<dbReference type="KEGG" id="mps:MPTP_0713"/>
<evidence type="ECO:0000256" key="12">
    <source>
        <dbReference type="SAM" id="Phobius"/>
    </source>
</evidence>
<evidence type="ECO:0000256" key="11">
    <source>
        <dbReference type="ARBA" id="ARBA00023136"/>
    </source>
</evidence>
<dbReference type="STRING" id="940190.MPTP_0713"/>
<dbReference type="InterPro" id="IPR005467">
    <property type="entry name" value="His_kinase_dom"/>
</dbReference>
<keyword evidence="7 12" id="KW-0812">Transmembrane</keyword>
<dbReference type="InterPro" id="IPR036890">
    <property type="entry name" value="HATPase_C_sf"/>
</dbReference>
<dbReference type="SUPFAM" id="SSF55874">
    <property type="entry name" value="ATPase domain of HSP90 chaperone/DNA topoisomerase II/histidine kinase"/>
    <property type="match status" value="1"/>
</dbReference>
<keyword evidence="10" id="KW-0902">Two-component regulatory system</keyword>
<comment type="catalytic activity">
    <reaction evidence="1">
        <text>ATP + protein L-histidine = ADP + protein N-phospho-L-histidine.</text>
        <dbReference type="EC" id="2.7.13.3"/>
    </reaction>
</comment>
<dbReference type="OrthoDB" id="9780487at2"/>
<dbReference type="InterPro" id="IPR050351">
    <property type="entry name" value="BphY/WalK/GraS-like"/>
</dbReference>
<evidence type="ECO:0000256" key="10">
    <source>
        <dbReference type="ARBA" id="ARBA00023012"/>
    </source>
</evidence>
<dbReference type="PROSITE" id="PS50109">
    <property type="entry name" value="HIS_KIN"/>
    <property type="match status" value="1"/>
</dbReference>
<evidence type="ECO:0000256" key="3">
    <source>
        <dbReference type="ARBA" id="ARBA00012438"/>
    </source>
</evidence>
<evidence type="ECO:0000256" key="6">
    <source>
        <dbReference type="ARBA" id="ARBA00022679"/>
    </source>
</evidence>
<dbReference type="GO" id="GO:0016036">
    <property type="term" value="P:cellular response to phosphate starvation"/>
    <property type="evidence" value="ECO:0007669"/>
    <property type="project" value="TreeGrafter"/>
</dbReference>
<evidence type="ECO:0000256" key="4">
    <source>
        <dbReference type="ARBA" id="ARBA00022475"/>
    </source>
</evidence>
<keyword evidence="11 12" id="KW-0472">Membrane</keyword>
<dbReference type="PRINTS" id="PR00344">
    <property type="entry name" value="BCTRLSENSOR"/>
</dbReference>
<dbReference type="HOGENOM" id="CLU_000445_13_1_9"/>
<dbReference type="NCBIfam" id="NF047405">
    <property type="entry name" value="SensHisKinSapS"/>
    <property type="match status" value="1"/>
</dbReference>
<reference key="2">
    <citation type="submission" date="2011-04" db="EMBL/GenBank/DDBJ databases">
        <title>Whole genome sequence of Melissococcus plutonius ATCC 35311.</title>
        <authorList>
            <person name="Okumura K."/>
            <person name="Arai R."/>
            <person name="Osaki M."/>
            <person name="Okura M."/>
            <person name="Kirikae T."/>
            <person name="Takamatsu D."/>
            <person name="Akiyama T."/>
        </authorList>
    </citation>
    <scope>NUCLEOTIDE SEQUENCE</scope>
    <source>
        <strain>ATCC 35311</strain>
    </source>
</reference>
<name>F3Y9K2_MELPT</name>
<reference evidence="14 15" key="1">
    <citation type="journal article" date="2011" name="J. Bacteriol.">
        <title>Complete genome sequence of Melissococcus plutonius ATCC 35311.</title>
        <authorList>
            <person name="Okumura K."/>
            <person name="Arai R."/>
            <person name="Okura M."/>
            <person name="Kirikae T."/>
            <person name="Takamatsu D."/>
            <person name="Osaki M."/>
            <person name="Miyoshi-Akiyama T."/>
        </authorList>
    </citation>
    <scope>NUCLEOTIDE SEQUENCE [LARGE SCALE GENOMIC DNA]</scope>
    <source>
        <strain evidence="15">ATCC 35311 / CIP 104052 / LMG 20360 / NCIMB 702443</strain>
    </source>
</reference>
<comment type="subcellular location">
    <subcellularLocation>
        <location evidence="2">Cell membrane</location>
        <topology evidence="2">Multi-pass membrane protein</topology>
    </subcellularLocation>
</comment>
<dbReference type="InterPro" id="IPR003594">
    <property type="entry name" value="HATPase_dom"/>
</dbReference>
<feature type="transmembrane region" description="Helical" evidence="12">
    <location>
        <begin position="12"/>
        <end position="31"/>
    </location>
</feature>
<keyword evidence="5" id="KW-0597">Phosphoprotein</keyword>
<dbReference type="PANTHER" id="PTHR45453">
    <property type="entry name" value="PHOSPHATE REGULON SENSOR PROTEIN PHOR"/>
    <property type="match status" value="1"/>
</dbReference>
<dbReference type="RefSeq" id="WP_013773618.1">
    <property type="nucleotide sequence ID" value="NC_015516.1"/>
</dbReference>
<dbReference type="InterPro" id="IPR003661">
    <property type="entry name" value="HisK_dim/P_dom"/>
</dbReference>
<evidence type="ECO:0000313" key="15">
    <source>
        <dbReference type="Proteomes" id="UP000008456"/>
    </source>
</evidence>
<dbReference type="AlphaFoldDB" id="F3Y9K2"/>
<evidence type="ECO:0000259" key="13">
    <source>
        <dbReference type="PROSITE" id="PS50109"/>
    </source>
</evidence>
<dbReference type="SUPFAM" id="SSF47384">
    <property type="entry name" value="Homodimeric domain of signal transducing histidine kinase"/>
    <property type="match status" value="1"/>
</dbReference>
<keyword evidence="15" id="KW-1185">Reference proteome</keyword>
<dbReference type="Pfam" id="PF00512">
    <property type="entry name" value="HisKA"/>
    <property type="match status" value="1"/>
</dbReference>
<gene>
    <name evidence="14" type="ordered locus">MPTP_0713</name>
</gene>
<evidence type="ECO:0000256" key="9">
    <source>
        <dbReference type="ARBA" id="ARBA00022989"/>
    </source>
</evidence>
<dbReference type="Gene3D" id="1.10.287.130">
    <property type="match status" value="1"/>
</dbReference>